<accession>A0A225WF33</accession>
<sequence>MGEHKFSLFVIGEHEVATSELERTGLDKRIEVEVDNLLLGGAPPKRAHLMSKGPFDISTLVQLMEWVGSKECTTSEQFHRYSEGNDFSLFSDLDSNYHDELIVLHTFTMNWSMRAITWNCGN</sequence>
<dbReference type="OrthoDB" id="118844at2759"/>
<organism evidence="1 2">
    <name type="scientific">Phytophthora megakarya</name>
    <dbReference type="NCBI Taxonomy" id="4795"/>
    <lineage>
        <taxon>Eukaryota</taxon>
        <taxon>Sar</taxon>
        <taxon>Stramenopiles</taxon>
        <taxon>Oomycota</taxon>
        <taxon>Peronosporomycetes</taxon>
        <taxon>Peronosporales</taxon>
        <taxon>Peronosporaceae</taxon>
        <taxon>Phytophthora</taxon>
    </lineage>
</organism>
<proteinExistence type="predicted"/>
<comment type="caution">
    <text evidence="1">The sequence shown here is derived from an EMBL/GenBank/DDBJ whole genome shotgun (WGS) entry which is preliminary data.</text>
</comment>
<reference evidence="2" key="1">
    <citation type="submission" date="2017-03" db="EMBL/GenBank/DDBJ databases">
        <title>Phytopthora megakarya and P. palmivora, two closely related causual agents of cacao black pod achieved similar genome size and gene model numbers by different mechanisms.</title>
        <authorList>
            <person name="Ali S."/>
            <person name="Shao J."/>
            <person name="Larry D.J."/>
            <person name="Kronmiller B."/>
            <person name="Shen D."/>
            <person name="Strem M.D."/>
            <person name="Melnick R.L."/>
            <person name="Guiltinan M.J."/>
            <person name="Tyler B.M."/>
            <person name="Meinhardt L.W."/>
            <person name="Bailey B.A."/>
        </authorList>
    </citation>
    <scope>NUCLEOTIDE SEQUENCE [LARGE SCALE GENOMIC DNA]</scope>
    <source>
        <strain evidence="2">zdho120</strain>
    </source>
</reference>
<evidence type="ECO:0000313" key="1">
    <source>
        <dbReference type="EMBL" id="OWZ15729.1"/>
    </source>
</evidence>
<gene>
    <name evidence="1" type="ORF">PHMEG_00010576</name>
</gene>
<keyword evidence="2" id="KW-1185">Reference proteome</keyword>
<evidence type="ECO:0000313" key="2">
    <source>
        <dbReference type="Proteomes" id="UP000198211"/>
    </source>
</evidence>
<name>A0A225WF33_9STRA</name>
<dbReference type="Proteomes" id="UP000198211">
    <property type="component" value="Unassembled WGS sequence"/>
</dbReference>
<dbReference type="AlphaFoldDB" id="A0A225WF33"/>
<protein>
    <submittedName>
        <fullName evidence="1">Uncharacterized protein</fullName>
    </submittedName>
</protein>
<dbReference type="EMBL" id="NBNE01001065">
    <property type="protein sequence ID" value="OWZ15729.1"/>
    <property type="molecule type" value="Genomic_DNA"/>
</dbReference>